<gene>
    <name evidence="1" type="ORF">Xbed_02179</name>
</gene>
<evidence type="ECO:0000313" key="2">
    <source>
        <dbReference type="Proteomes" id="UP000194204"/>
    </source>
</evidence>
<dbReference type="AlphaFoldDB" id="A0A1Y2SLD6"/>
<protein>
    <submittedName>
        <fullName evidence="1">UmoD</fullName>
    </submittedName>
</protein>
<reference evidence="1 2" key="1">
    <citation type="submission" date="2017-01" db="EMBL/GenBank/DDBJ databases">
        <title>Deconstructing symbiosis and pathogenesis requirements using a combined genomic-metabolomic approach.</title>
        <authorList>
            <person name="Tobias N.J."/>
            <person name="Wolff H."/>
            <person name="Djahanschiri B."/>
            <person name="Ebersberger I."/>
            <person name="Bode H.B."/>
        </authorList>
    </citation>
    <scope>NUCLEOTIDE SEQUENCE [LARGE SCALE GENOMIC DNA]</scope>
    <source>
        <strain evidence="1 2">DSM 4764</strain>
    </source>
</reference>
<accession>A0A1Y2SLD6</accession>
<organism evidence="1 2">
    <name type="scientific">Xenorhabdus beddingii</name>
    <dbReference type="NCBI Taxonomy" id="40578"/>
    <lineage>
        <taxon>Bacteria</taxon>
        <taxon>Pseudomonadati</taxon>
        <taxon>Pseudomonadota</taxon>
        <taxon>Gammaproteobacteria</taxon>
        <taxon>Enterobacterales</taxon>
        <taxon>Morganellaceae</taxon>
        <taxon>Xenorhabdus</taxon>
    </lineage>
</organism>
<comment type="caution">
    <text evidence="1">The sequence shown here is derived from an EMBL/GenBank/DDBJ whole genome shotgun (WGS) entry which is preliminary data.</text>
</comment>
<dbReference type="Proteomes" id="UP000194204">
    <property type="component" value="Unassembled WGS sequence"/>
</dbReference>
<sequence length="87" mass="10164">MTTRFPQHEYHILTLLDNLKIKREYPALNSSVLKNCIMVDFKQVRVVGYDVTYMIGNNPGKVRMPYNPEEIIPLNKKGKLIIQTRSE</sequence>
<name>A0A1Y2SLD6_9GAMM</name>
<dbReference type="EMBL" id="MUBK01000016">
    <property type="protein sequence ID" value="OTA19676.1"/>
    <property type="molecule type" value="Genomic_DNA"/>
</dbReference>
<evidence type="ECO:0000313" key="1">
    <source>
        <dbReference type="EMBL" id="OTA19676.1"/>
    </source>
</evidence>
<proteinExistence type="predicted"/>
<keyword evidence="2" id="KW-1185">Reference proteome</keyword>